<feature type="chain" id="PRO_5047441435" evidence="1">
    <location>
        <begin position="20"/>
        <end position="220"/>
    </location>
</feature>
<name>A0ABQ9G0E4_9NEOP</name>
<sequence>MSLPLLACIVTGILSNVYPVKVVTTEGKFMLSCIVRVTRSDLQLILKEEMRKLASGLFSVLRLYVGGKHGAEGSGGAVARALASHHVDPGLIPGGFTPGFSHVGIVLDDAACRWVFSGYSSFPRPCIPALLHPRVSFHVVSGDDRLLWVPSGKSPSLGEFCLALGGIRGLGVVFGRLGVGLLWVGGELNPRVSRIEVASRPGSVILLTIRVANMRDSSCP</sequence>
<evidence type="ECO:0000313" key="3">
    <source>
        <dbReference type="Proteomes" id="UP001159363"/>
    </source>
</evidence>
<protein>
    <submittedName>
        <fullName evidence="2">Uncharacterized protein</fullName>
    </submittedName>
</protein>
<evidence type="ECO:0000313" key="2">
    <source>
        <dbReference type="EMBL" id="KAJ8865959.1"/>
    </source>
</evidence>
<organism evidence="2 3">
    <name type="scientific">Dryococelus australis</name>
    <dbReference type="NCBI Taxonomy" id="614101"/>
    <lineage>
        <taxon>Eukaryota</taxon>
        <taxon>Metazoa</taxon>
        <taxon>Ecdysozoa</taxon>
        <taxon>Arthropoda</taxon>
        <taxon>Hexapoda</taxon>
        <taxon>Insecta</taxon>
        <taxon>Pterygota</taxon>
        <taxon>Neoptera</taxon>
        <taxon>Polyneoptera</taxon>
        <taxon>Phasmatodea</taxon>
        <taxon>Verophasmatodea</taxon>
        <taxon>Anareolatae</taxon>
        <taxon>Phasmatidae</taxon>
        <taxon>Eurycanthinae</taxon>
        <taxon>Dryococelus</taxon>
    </lineage>
</organism>
<keyword evidence="3" id="KW-1185">Reference proteome</keyword>
<dbReference type="Proteomes" id="UP001159363">
    <property type="component" value="Chromosome 16"/>
</dbReference>
<reference evidence="2 3" key="1">
    <citation type="submission" date="2023-02" db="EMBL/GenBank/DDBJ databases">
        <title>LHISI_Scaffold_Assembly.</title>
        <authorList>
            <person name="Stuart O.P."/>
            <person name="Cleave R."/>
            <person name="Magrath M.J.L."/>
            <person name="Mikheyev A.S."/>
        </authorList>
    </citation>
    <scope>NUCLEOTIDE SEQUENCE [LARGE SCALE GENOMIC DNA]</scope>
    <source>
        <strain evidence="2">Daus_M_001</strain>
        <tissue evidence="2">Leg muscle</tissue>
    </source>
</reference>
<gene>
    <name evidence="2" type="ORF">PR048_033483</name>
</gene>
<feature type="signal peptide" evidence="1">
    <location>
        <begin position="1"/>
        <end position="19"/>
    </location>
</feature>
<keyword evidence="1" id="KW-0732">Signal</keyword>
<comment type="caution">
    <text evidence="2">The sequence shown here is derived from an EMBL/GenBank/DDBJ whole genome shotgun (WGS) entry which is preliminary data.</text>
</comment>
<proteinExistence type="predicted"/>
<accession>A0ABQ9G0E4</accession>
<evidence type="ECO:0000256" key="1">
    <source>
        <dbReference type="SAM" id="SignalP"/>
    </source>
</evidence>
<dbReference type="EMBL" id="JARBHB010000017">
    <property type="protein sequence ID" value="KAJ8865959.1"/>
    <property type="molecule type" value="Genomic_DNA"/>
</dbReference>